<evidence type="ECO:0000256" key="1">
    <source>
        <dbReference type="SAM" id="MobiDB-lite"/>
    </source>
</evidence>
<feature type="domain" description="Sieve element occlusion C-terminal" evidence="3">
    <location>
        <begin position="439"/>
        <end position="683"/>
    </location>
</feature>
<name>A0AAP0REP0_LIQFO</name>
<dbReference type="GO" id="GO:0010088">
    <property type="term" value="P:phloem development"/>
    <property type="evidence" value="ECO:0007669"/>
    <property type="project" value="InterPro"/>
</dbReference>
<comment type="caution">
    <text evidence="4">The sequence shown here is derived from an EMBL/GenBank/DDBJ whole genome shotgun (WGS) entry which is preliminary data.</text>
</comment>
<evidence type="ECO:0000259" key="2">
    <source>
        <dbReference type="Pfam" id="PF14576"/>
    </source>
</evidence>
<organism evidence="4 5">
    <name type="scientific">Liquidambar formosana</name>
    <name type="common">Formosan gum</name>
    <dbReference type="NCBI Taxonomy" id="63359"/>
    <lineage>
        <taxon>Eukaryota</taxon>
        <taxon>Viridiplantae</taxon>
        <taxon>Streptophyta</taxon>
        <taxon>Embryophyta</taxon>
        <taxon>Tracheophyta</taxon>
        <taxon>Spermatophyta</taxon>
        <taxon>Magnoliopsida</taxon>
        <taxon>eudicotyledons</taxon>
        <taxon>Gunneridae</taxon>
        <taxon>Pentapetalae</taxon>
        <taxon>Saxifragales</taxon>
        <taxon>Altingiaceae</taxon>
        <taxon>Liquidambar</taxon>
    </lineage>
</organism>
<evidence type="ECO:0000313" key="5">
    <source>
        <dbReference type="Proteomes" id="UP001415857"/>
    </source>
</evidence>
<feature type="compositionally biased region" description="Polar residues" evidence="1">
    <location>
        <begin position="1"/>
        <end position="13"/>
    </location>
</feature>
<dbReference type="PANTHER" id="PTHR33232">
    <property type="entry name" value="PROTEIN SIEVE ELEMENT OCCLUSION B-LIKE"/>
    <property type="match status" value="1"/>
</dbReference>
<dbReference type="InterPro" id="IPR039299">
    <property type="entry name" value="SEOA"/>
</dbReference>
<protein>
    <submittedName>
        <fullName evidence="4">Uncharacterized protein</fullName>
    </submittedName>
</protein>
<dbReference type="InterPro" id="IPR027944">
    <property type="entry name" value="SEO_C"/>
</dbReference>
<dbReference type="EMBL" id="JBBPBK010000010">
    <property type="protein sequence ID" value="KAK9276164.1"/>
    <property type="molecule type" value="Genomic_DNA"/>
</dbReference>
<dbReference type="PANTHER" id="PTHR33232:SF20">
    <property type="entry name" value="PROTEIN SIEVE ELEMENT OCCLUSION B-LIKE"/>
    <property type="match status" value="1"/>
</dbReference>
<proteinExistence type="predicted"/>
<feature type="domain" description="Sieve element occlusion N-terminal" evidence="2">
    <location>
        <begin position="36"/>
        <end position="168"/>
    </location>
</feature>
<feature type="domain" description="Sieve element occlusion N-terminal" evidence="2">
    <location>
        <begin position="169"/>
        <end position="275"/>
    </location>
</feature>
<dbReference type="Pfam" id="PF14576">
    <property type="entry name" value="SEO_N"/>
    <property type="match status" value="2"/>
</dbReference>
<dbReference type="Proteomes" id="UP001415857">
    <property type="component" value="Unassembled WGS sequence"/>
</dbReference>
<feature type="compositionally biased region" description="Basic and acidic residues" evidence="1">
    <location>
        <begin position="38"/>
        <end position="47"/>
    </location>
</feature>
<accession>A0AAP0REP0</accession>
<reference evidence="4 5" key="1">
    <citation type="journal article" date="2024" name="Plant J.">
        <title>Genome sequences and population genomics reveal climatic adaptation and genomic divergence between two closely related sweetgum species.</title>
        <authorList>
            <person name="Xu W.Q."/>
            <person name="Ren C.Q."/>
            <person name="Zhang X.Y."/>
            <person name="Comes H.P."/>
            <person name="Liu X.H."/>
            <person name="Li Y.G."/>
            <person name="Kettle C.J."/>
            <person name="Jalonen R."/>
            <person name="Gaisberger H."/>
            <person name="Ma Y.Z."/>
            <person name="Qiu Y.X."/>
        </authorList>
    </citation>
    <scope>NUCLEOTIDE SEQUENCE [LARGE SCALE GENOMIC DNA]</scope>
    <source>
        <strain evidence="4">Hangzhou</strain>
    </source>
</reference>
<feature type="region of interest" description="Disordered" evidence="1">
    <location>
        <begin position="1"/>
        <end position="47"/>
    </location>
</feature>
<dbReference type="AlphaFoldDB" id="A0AAP0REP0"/>
<dbReference type="Pfam" id="PF14577">
    <property type="entry name" value="SEO_C"/>
    <property type="match status" value="1"/>
</dbReference>
<gene>
    <name evidence="4" type="ORF">L1049_005695</name>
</gene>
<dbReference type="InterPro" id="IPR027942">
    <property type="entry name" value="SEO_N"/>
</dbReference>
<sequence>MAEQTQPKATNAPNGVKAAGNTVDPPLDDINAASSLKRIQETHGSDASKTDVDVKSLLPIIEDFLKAIQAQCESFDRKARQATISKLNEILKPSLQPDTLCEISCQYLCKSSCGEGEDSGVTVEALLKPLLSRFTWSSIVVITLAAFCINFSKFFSVSTTVAGNETVKTKISELIKITMDVTKRIVELKELPSKYLAPNADPIVVAIGYLHKAVFWTVRSTLSCTSQITTTEVLELSQLTAEGTKTTESLWKKLQACYKYREVRVTQEYENLVETRKQGKAILEILIADLKENKSPLYRGSTKQTVGVEAVSGKTLFLVISDLELSEKDVIKYMYDQSSSHQLGGKKEIVWLPVVDGWTDEKKQQFKNLKESMPWCSIDQPWSSLDLAVTKYIKETWCFKKLPLLVVVDPLKKVDEDSQDLNMIWIKWASSTSTSTSYEEEIWKKQTFSSIWSFWTPAIIPPVEEAKYICLYGGEDIEWIRKFTKKLKLVAQEAKFPLEMYYMGKSDPGKKNEENIATIFKEGLSSFPEPNTKEGQLTQIRFFWLRLLSIWLTKEKRGQTMKTDLAMRQIGAMLSVGCSSNYKAAWAVITKESFGENEEIVVVRAKGDKFLECLNNYDTSKPANTDKKSLLARLKKQLHKPHTTSDHCSELVLPITTGSTDMMVACVDCDRAMKKFITFRCCTD</sequence>
<evidence type="ECO:0000313" key="4">
    <source>
        <dbReference type="EMBL" id="KAK9276164.1"/>
    </source>
</evidence>
<evidence type="ECO:0000259" key="3">
    <source>
        <dbReference type="Pfam" id="PF14577"/>
    </source>
</evidence>
<keyword evidence="5" id="KW-1185">Reference proteome</keyword>